<organism evidence="2 3">
    <name type="scientific">Daphnia magna</name>
    <dbReference type="NCBI Taxonomy" id="35525"/>
    <lineage>
        <taxon>Eukaryota</taxon>
        <taxon>Metazoa</taxon>
        <taxon>Ecdysozoa</taxon>
        <taxon>Arthropoda</taxon>
        <taxon>Crustacea</taxon>
        <taxon>Branchiopoda</taxon>
        <taxon>Diplostraca</taxon>
        <taxon>Cladocera</taxon>
        <taxon>Anomopoda</taxon>
        <taxon>Daphniidae</taxon>
        <taxon>Daphnia</taxon>
    </lineage>
</organism>
<dbReference type="EMBL" id="JAOYFB010000003">
    <property type="protein sequence ID" value="KAK4009274.1"/>
    <property type="molecule type" value="Genomic_DNA"/>
</dbReference>
<reference evidence="2 3" key="1">
    <citation type="journal article" date="2023" name="Nucleic Acids Res.">
        <title>The hologenome of Daphnia magna reveals possible DNA methylation and microbiome-mediated evolution of the host genome.</title>
        <authorList>
            <person name="Chaturvedi A."/>
            <person name="Li X."/>
            <person name="Dhandapani V."/>
            <person name="Marshall H."/>
            <person name="Kissane S."/>
            <person name="Cuenca-Cambronero M."/>
            <person name="Asole G."/>
            <person name="Calvet F."/>
            <person name="Ruiz-Romero M."/>
            <person name="Marangio P."/>
            <person name="Guigo R."/>
            <person name="Rago D."/>
            <person name="Mirbahai L."/>
            <person name="Eastwood N."/>
            <person name="Colbourne J.K."/>
            <person name="Zhou J."/>
            <person name="Mallon E."/>
            <person name="Orsini L."/>
        </authorList>
    </citation>
    <scope>NUCLEOTIDE SEQUENCE [LARGE SCALE GENOMIC DNA]</scope>
    <source>
        <strain evidence="2">LRV0_1</strain>
    </source>
</reference>
<comment type="caution">
    <text evidence="2">The sequence shown here is derived from an EMBL/GenBank/DDBJ whole genome shotgun (WGS) entry which is preliminary data.</text>
</comment>
<keyword evidence="3" id="KW-1185">Reference proteome</keyword>
<feature type="region of interest" description="Disordered" evidence="1">
    <location>
        <begin position="14"/>
        <end position="74"/>
    </location>
</feature>
<name>A0ABQ9Z8P6_9CRUS</name>
<proteinExistence type="predicted"/>
<accession>A0ABQ9Z8P6</accession>
<dbReference type="Proteomes" id="UP001234178">
    <property type="component" value="Unassembled WGS sequence"/>
</dbReference>
<feature type="compositionally biased region" description="Acidic residues" evidence="1">
    <location>
        <begin position="31"/>
        <end position="52"/>
    </location>
</feature>
<evidence type="ECO:0000256" key="1">
    <source>
        <dbReference type="SAM" id="MobiDB-lite"/>
    </source>
</evidence>
<evidence type="ECO:0000313" key="3">
    <source>
        <dbReference type="Proteomes" id="UP001234178"/>
    </source>
</evidence>
<protein>
    <submittedName>
        <fullName evidence="2">Uncharacterized protein</fullName>
    </submittedName>
</protein>
<evidence type="ECO:0000313" key="2">
    <source>
        <dbReference type="EMBL" id="KAK4009274.1"/>
    </source>
</evidence>
<gene>
    <name evidence="2" type="ORF">OUZ56_018390</name>
</gene>
<sequence length="74" mass="8125">MELLCEAVKTAGTEIPNHQHGRTRVPVRDENDCESSDGNEEPLSDDEADFGENIDNCDAKEIDDSTVDDSIAMN</sequence>